<evidence type="ECO:0000259" key="6">
    <source>
        <dbReference type="Pfam" id="PF00551"/>
    </source>
</evidence>
<feature type="domain" description="Formyl transferase C-terminal" evidence="7">
    <location>
        <begin position="206"/>
        <end position="323"/>
    </location>
</feature>
<comment type="catalytic activity">
    <reaction evidence="5">
        <text>L-methionyl-tRNA(fMet) + (6R)-10-formyltetrahydrofolate = N-formyl-L-methionyl-tRNA(fMet) + (6S)-5,6,7,8-tetrahydrofolate + H(+)</text>
        <dbReference type="Rhea" id="RHEA:24380"/>
        <dbReference type="Rhea" id="RHEA-COMP:9952"/>
        <dbReference type="Rhea" id="RHEA-COMP:9953"/>
        <dbReference type="ChEBI" id="CHEBI:15378"/>
        <dbReference type="ChEBI" id="CHEBI:57453"/>
        <dbReference type="ChEBI" id="CHEBI:78530"/>
        <dbReference type="ChEBI" id="CHEBI:78844"/>
        <dbReference type="ChEBI" id="CHEBI:195366"/>
        <dbReference type="EC" id="2.1.2.9"/>
    </reaction>
</comment>
<dbReference type="Pfam" id="PF00551">
    <property type="entry name" value="Formyl_trans_N"/>
    <property type="match status" value="1"/>
</dbReference>
<keyword evidence="9" id="KW-1185">Reference proteome</keyword>
<dbReference type="RefSeq" id="WP_323196125.1">
    <property type="nucleotide sequence ID" value="NZ_JAYGHG010000014.1"/>
</dbReference>
<evidence type="ECO:0000313" key="8">
    <source>
        <dbReference type="EMBL" id="MEA5581797.1"/>
    </source>
</evidence>
<evidence type="ECO:0000256" key="1">
    <source>
        <dbReference type="ARBA" id="ARBA00010699"/>
    </source>
</evidence>
<dbReference type="Proteomes" id="UP001302120">
    <property type="component" value="Unassembled WGS sequence"/>
</dbReference>
<comment type="caution">
    <text evidence="8">The sequence shown here is derived from an EMBL/GenBank/DDBJ whole genome shotgun (WGS) entry which is preliminary data.</text>
</comment>
<dbReference type="CDD" id="cd08646">
    <property type="entry name" value="FMT_core_Met-tRNA-FMT_N"/>
    <property type="match status" value="1"/>
</dbReference>
<dbReference type="InterPro" id="IPR005793">
    <property type="entry name" value="Formyl_trans_C"/>
</dbReference>
<feature type="binding site" evidence="5">
    <location>
        <begin position="111"/>
        <end position="114"/>
    </location>
    <ligand>
        <name>(6S)-5,6,7,8-tetrahydrofolate</name>
        <dbReference type="ChEBI" id="CHEBI:57453"/>
    </ligand>
</feature>
<evidence type="ECO:0000256" key="3">
    <source>
        <dbReference type="ARBA" id="ARBA00022679"/>
    </source>
</evidence>
<keyword evidence="4 5" id="KW-0648">Protein biosynthesis</keyword>
<dbReference type="InterPro" id="IPR044135">
    <property type="entry name" value="Met-tRNA-FMT_C"/>
</dbReference>
<dbReference type="PROSITE" id="PS00373">
    <property type="entry name" value="GART"/>
    <property type="match status" value="1"/>
</dbReference>
<dbReference type="SUPFAM" id="SSF53328">
    <property type="entry name" value="Formyltransferase"/>
    <property type="match status" value="1"/>
</dbReference>
<organism evidence="8 9">
    <name type="scientific">Nodularia harveyana UHCC-0300</name>
    <dbReference type="NCBI Taxonomy" id="2974287"/>
    <lineage>
        <taxon>Bacteria</taxon>
        <taxon>Bacillati</taxon>
        <taxon>Cyanobacteriota</taxon>
        <taxon>Cyanophyceae</taxon>
        <taxon>Nostocales</taxon>
        <taxon>Nodulariaceae</taxon>
        <taxon>Nodularia</taxon>
    </lineage>
</organism>
<dbReference type="InterPro" id="IPR005794">
    <property type="entry name" value="Fmt"/>
</dbReference>
<gene>
    <name evidence="5 8" type="primary">fmt</name>
    <name evidence="8" type="ORF">VB620_10660</name>
</gene>
<dbReference type="EC" id="2.1.2.9" evidence="2 5"/>
<feature type="domain" description="Formyl transferase N-terminal" evidence="6">
    <location>
        <begin position="1"/>
        <end position="181"/>
    </location>
</feature>
<dbReference type="SUPFAM" id="SSF50486">
    <property type="entry name" value="FMT C-terminal domain-like"/>
    <property type="match status" value="1"/>
</dbReference>
<evidence type="ECO:0000256" key="5">
    <source>
        <dbReference type="HAMAP-Rule" id="MF_00182"/>
    </source>
</evidence>
<dbReference type="PANTHER" id="PTHR11138:SF5">
    <property type="entry name" value="METHIONYL-TRNA FORMYLTRANSFERASE, MITOCHONDRIAL"/>
    <property type="match status" value="1"/>
</dbReference>
<dbReference type="GO" id="GO:0004479">
    <property type="term" value="F:methionyl-tRNA formyltransferase activity"/>
    <property type="evidence" value="ECO:0007669"/>
    <property type="project" value="UniProtKB-EC"/>
</dbReference>
<dbReference type="Pfam" id="PF02911">
    <property type="entry name" value="Formyl_trans_C"/>
    <property type="match status" value="1"/>
</dbReference>
<evidence type="ECO:0000256" key="4">
    <source>
        <dbReference type="ARBA" id="ARBA00022917"/>
    </source>
</evidence>
<dbReference type="InterPro" id="IPR041711">
    <property type="entry name" value="Met-tRNA-FMT_N"/>
</dbReference>
<proteinExistence type="inferred from homology"/>
<dbReference type="EMBL" id="JAYGHG010000014">
    <property type="protein sequence ID" value="MEA5581797.1"/>
    <property type="molecule type" value="Genomic_DNA"/>
</dbReference>
<reference evidence="8 9" key="1">
    <citation type="submission" date="2023-12" db="EMBL/GenBank/DDBJ databases">
        <title>Baltic Sea Cyanobacteria.</title>
        <authorList>
            <person name="Delbaje E."/>
            <person name="Fewer D.P."/>
            <person name="Shishido T.K."/>
        </authorList>
    </citation>
    <scope>NUCLEOTIDE SEQUENCE [LARGE SCALE GENOMIC DNA]</scope>
    <source>
        <strain evidence="8 9">UHCC-0300</strain>
    </source>
</reference>
<dbReference type="InterPro" id="IPR001555">
    <property type="entry name" value="GART_AS"/>
</dbReference>
<evidence type="ECO:0000313" key="9">
    <source>
        <dbReference type="Proteomes" id="UP001302120"/>
    </source>
</evidence>
<dbReference type="Gene3D" id="3.40.50.12230">
    <property type="match status" value="1"/>
</dbReference>
<evidence type="ECO:0000256" key="2">
    <source>
        <dbReference type="ARBA" id="ARBA00012261"/>
    </source>
</evidence>
<keyword evidence="3 5" id="KW-0808">Transferase</keyword>
<evidence type="ECO:0000259" key="7">
    <source>
        <dbReference type="Pfam" id="PF02911"/>
    </source>
</evidence>
<accession>A0ABU5UE60</accession>
<dbReference type="InterPro" id="IPR002376">
    <property type="entry name" value="Formyl_transf_N"/>
</dbReference>
<dbReference type="HAMAP" id="MF_00182">
    <property type="entry name" value="Formyl_trans"/>
    <property type="match status" value="1"/>
</dbReference>
<dbReference type="InterPro" id="IPR036477">
    <property type="entry name" value="Formyl_transf_N_sf"/>
</dbReference>
<sequence length="334" mass="36745">MKVVFFGTPHFAVPTLEKLLNQPEIQVLAVVTQPDKRRERGNKLIPSSVKTVAMNHNLPVWQPQRIKKDTETLTQLRQCDADVFVVIAYGQILSPEILDMPRLGCINVHGSILPQYRGAAPIQWCLYNGETTTGITTMLMDEGMDTGAMLLKANTPITLLDNAQDLAQRLSVMGGDLLLETLFKLDSQEIQPIPQDHDSATYAPLIQKQNYTLDWSKSAIELHNQIRGFYPNCTATFRNQGIKIIASVPVGDAYDGDHRTDELAEIYQKLPDLSTISGSPGEVVSIAKGIGAIVQTGIGLLLLREVQLAGKRPQSGWDFVNGNRLTVGEVFGNG</sequence>
<dbReference type="PANTHER" id="PTHR11138">
    <property type="entry name" value="METHIONYL-TRNA FORMYLTRANSFERASE"/>
    <property type="match status" value="1"/>
</dbReference>
<protein>
    <recommendedName>
        <fullName evidence="2 5">Methionyl-tRNA formyltransferase</fullName>
        <ecNumber evidence="2 5">2.1.2.9</ecNumber>
    </recommendedName>
</protein>
<comment type="similarity">
    <text evidence="1 5">Belongs to the Fmt family.</text>
</comment>
<comment type="function">
    <text evidence="5">Attaches a formyl group to the free amino group of methionyl-tRNA(fMet). The formyl group appears to play a dual role in the initiator identity of N-formylmethionyl-tRNA by promoting its recognition by IF2 and preventing the misappropriation of this tRNA by the elongation apparatus.</text>
</comment>
<name>A0ABU5UE60_9CYAN</name>
<dbReference type="CDD" id="cd08704">
    <property type="entry name" value="Met_tRNA_FMT_C"/>
    <property type="match status" value="1"/>
</dbReference>
<dbReference type="InterPro" id="IPR011034">
    <property type="entry name" value="Formyl_transferase-like_C_sf"/>
</dbReference>
<dbReference type="NCBIfam" id="TIGR00460">
    <property type="entry name" value="fmt"/>
    <property type="match status" value="1"/>
</dbReference>